<name>A0ABW6W614_9ACTN</name>
<dbReference type="CDD" id="cd06543">
    <property type="entry name" value="GH18_PF-ChiA-like"/>
    <property type="match status" value="1"/>
</dbReference>
<evidence type="ECO:0000313" key="6">
    <source>
        <dbReference type="Proteomes" id="UP001602245"/>
    </source>
</evidence>
<gene>
    <name evidence="5" type="ORF">ACFY35_03170</name>
</gene>
<dbReference type="InterPro" id="IPR017853">
    <property type="entry name" value="GH"/>
</dbReference>
<evidence type="ECO:0000313" key="5">
    <source>
        <dbReference type="EMBL" id="MFF5288411.1"/>
    </source>
</evidence>
<dbReference type="Gene3D" id="2.10.10.20">
    <property type="entry name" value="Carbohydrate-binding module superfamily 5/12"/>
    <property type="match status" value="2"/>
</dbReference>
<dbReference type="PANTHER" id="PTHR42976">
    <property type="entry name" value="BIFUNCTIONAL CHITINASE/LYSOZYME-RELATED"/>
    <property type="match status" value="1"/>
</dbReference>
<dbReference type="SUPFAM" id="SSF51055">
    <property type="entry name" value="Carbohydrate binding domain"/>
    <property type="match status" value="2"/>
</dbReference>
<evidence type="ECO:0000256" key="3">
    <source>
        <dbReference type="SAM" id="Phobius"/>
    </source>
</evidence>
<protein>
    <submittedName>
        <fullName evidence="5">Chitinase</fullName>
    </submittedName>
</protein>
<keyword evidence="3" id="KW-1133">Transmembrane helix</keyword>
<dbReference type="InterPro" id="IPR003610">
    <property type="entry name" value="CBM5/12"/>
</dbReference>
<dbReference type="CDD" id="cd12215">
    <property type="entry name" value="ChiC_BD"/>
    <property type="match status" value="2"/>
</dbReference>
<accession>A0ABW6W614</accession>
<proteinExistence type="predicted"/>
<keyword evidence="3" id="KW-0812">Transmembrane</keyword>
<dbReference type="InterPro" id="IPR036573">
    <property type="entry name" value="CBM_sf_5/12"/>
</dbReference>
<dbReference type="SUPFAM" id="SSF51445">
    <property type="entry name" value="(Trans)glycosidases"/>
    <property type="match status" value="1"/>
</dbReference>
<comment type="caution">
    <text evidence="5">The sequence shown here is derived from an EMBL/GenBank/DDBJ whole genome shotgun (WGS) entry which is preliminary data.</text>
</comment>
<keyword evidence="6" id="KW-1185">Reference proteome</keyword>
<feature type="transmembrane region" description="Helical" evidence="3">
    <location>
        <begin position="30"/>
        <end position="51"/>
    </location>
</feature>
<sequence length="523" mass="55549">MPTDSATLAADPLADPDWPEPEGPEQRLSWWRLGFLILVIGALGAGGWFGVRHVRNSAGATAKSWAVPYVDVTLTPTFEFQDPAANPANDVALAFVVADPKDGCAPSWGGAYTPDEAASSLELDRRISQLRAAGGDVMLSVGGLTNTELAVACTDQARLTDAYRQLIKRYDVGTLDLDIEGTAVADTASLQRRAAALKTLQAEGDLTVWLTLPVSPDGLTADGLNAVRTTLEGGVSLRGVNVMTMDYGTTAKSPDMLDLSTSALNATHKQLTDLYLRLGVKLTSPQVWSRIGATPMIGQNDVDAERFTVADAQGLAQFAVDNGLGRVSMWSLNRDAPCTGTFTNVVVHSNTCSGVTQDALTFSKVFADLPGTSIGTSGRDAVAIPDQSPTVDDPSTSPYPVWRLTAQYVAGYKVVWHGVVYEAKWSSTGVDPSATGLTPTPWSVIGPVTKTDTAPKPTPTVTGVTAKWSSTTVYAKGDRVLFNGLPYEARWTTKGDVPSTEYPIAPDDPWKTLFTIPGEPITN</sequence>
<evidence type="ECO:0000259" key="4">
    <source>
        <dbReference type="SMART" id="SM00495"/>
    </source>
</evidence>
<dbReference type="SMART" id="SM00495">
    <property type="entry name" value="ChtBD3"/>
    <property type="match status" value="2"/>
</dbReference>
<dbReference type="RefSeq" id="WP_020511254.1">
    <property type="nucleotide sequence ID" value="NZ_JBIAZU010000001.1"/>
</dbReference>
<keyword evidence="3" id="KW-0472">Membrane</keyword>
<dbReference type="Proteomes" id="UP001602245">
    <property type="component" value="Unassembled WGS sequence"/>
</dbReference>
<feature type="region of interest" description="Disordered" evidence="2">
    <location>
        <begin position="1"/>
        <end position="23"/>
    </location>
</feature>
<dbReference type="Pfam" id="PF02839">
    <property type="entry name" value="CBM_5_12"/>
    <property type="match status" value="1"/>
</dbReference>
<organism evidence="5 6">
    <name type="scientific">Paractinoplanes globisporus</name>
    <dbReference type="NCBI Taxonomy" id="113565"/>
    <lineage>
        <taxon>Bacteria</taxon>
        <taxon>Bacillati</taxon>
        <taxon>Actinomycetota</taxon>
        <taxon>Actinomycetes</taxon>
        <taxon>Micromonosporales</taxon>
        <taxon>Micromonosporaceae</taxon>
        <taxon>Paractinoplanes</taxon>
    </lineage>
</organism>
<feature type="domain" description="Chitin-binding type-3" evidence="4">
    <location>
        <begin position="399"/>
        <end position="445"/>
    </location>
</feature>
<feature type="compositionally biased region" description="Low complexity" evidence="2">
    <location>
        <begin position="1"/>
        <end position="16"/>
    </location>
</feature>
<dbReference type="PANTHER" id="PTHR42976:SF1">
    <property type="entry name" value="GH18 DOMAIN-CONTAINING PROTEIN-RELATED"/>
    <property type="match status" value="1"/>
</dbReference>
<reference evidence="5 6" key="1">
    <citation type="submission" date="2024-10" db="EMBL/GenBank/DDBJ databases">
        <title>The Natural Products Discovery Center: Release of the First 8490 Sequenced Strains for Exploring Actinobacteria Biosynthetic Diversity.</title>
        <authorList>
            <person name="Kalkreuter E."/>
            <person name="Kautsar S.A."/>
            <person name="Yang D."/>
            <person name="Bader C.D."/>
            <person name="Teijaro C.N."/>
            <person name="Fluegel L."/>
            <person name="Davis C.M."/>
            <person name="Simpson J.R."/>
            <person name="Lauterbach L."/>
            <person name="Steele A.D."/>
            <person name="Gui C."/>
            <person name="Meng S."/>
            <person name="Li G."/>
            <person name="Viehrig K."/>
            <person name="Ye F."/>
            <person name="Su P."/>
            <person name="Kiefer A.F."/>
            <person name="Nichols A."/>
            <person name="Cepeda A.J."/>
            <person name="Yan W."/>
            <person name="Fan B."/>
            <person name="Jiang Y."/>
            <person name="Adhikari A."/>
            <person name="Zheng C.-J."/>
            <person name="Schuster L."/>
            <person name="Cowan T.M."/>
            <person name="Smanski M.J."/>
            <person name="Chevrette M.G."/>
            <person name="De Carvalho L.P.S."/>
            <person name="Shen B."/>
        </authorList>
    </citation>
    <scope>NUCLEOTIDE SEQUENCE [LARGE SCALE GENOMIC DNA]</scope>
    <source>
        <strain evidence="5 6">NPDC000087</strain>
    </source>
</reference>
<evidence type="ECO:0000256" key="2">
    <source>
        <dbReference type="SAM" id="MobiDB-lite"/>
    </source>
</evidence>
<feature type="domain" description="Chitin-binding type-3" evidence="4">
    <location>
        <begin position="465"/>
        <end position="513"/>
    </location>
</feature>
<keyword evidence="1" id="KW-0378">Hydrolase</keyword>
<dbReference type="Gene3D" id="3.20.20.80">
    <property type="entry name" value="Glycosidases"/>
    <property type="match status" value="1"/>
</dbReference>
<dbReference type="EMBL" id="JBIAZU010000001">
    <property type="protein sequence ID" value="MFF5288411.1"/>
    <property type="molecule type" value="Genomic_DNA"/>
</dbReference>
<evidence type="ECO:0000256" key="1">
    <source>
        <dbReference type="ARBA" id="ARBA00022801"/>
    </source>
</evidence>
<dbReference type="InterPro" id="IPR052750">
    <property type="entry name" value="GH18_Chitinase"/>
</dbReference>